<evidence type="ECO:0000313" key="9">
    <source>
        <dbReference type="Proteomes" id="UP000272942"/>
    </source>
</evidence>
<accession>A0A183ASD5</accession>
<feature type="region of interest" description="Disordered" evidence="6">
    <location>
        <begin position="393"/>
        <end position="492"/>
    </location>
</feature>
<evidence type="ECO:0000256" key="6">
    <source>
        <dbReference type="SAM" id="MobiDB-lite"/>
    </source>
</evidence>
<evidence type="ECO:0000313" key="10">
    <source>
        <dbReference type="WBParaSite" id="ECPE_0000990101-mRNA-1"/>
    </source>
</evidence>
<proteinExistence type="predicted"/>
<reference evidence="8 9" key="2">
    <citation type="submission" date="2018-11" db="EMBL/GenBank/DDBJ databases">
        <authorList>
            <consortium name="Pathogen Informatics"/>
        </authorList>
    </citation>
    <scope>NUCLEOTIDE SEQUENCE [LARGE SCALE GENOMIC DNA]</scope>
    <source>
        <strain evidence="8 9">Egypt</strain>
    </source>
</reference>
<dbReference type="EMBL" id="UZAN01048102">
    <property type="protein sequence ID" value="VDP86105.1"/>
    <property type="molecule type" value="Genomic_DNA"/>
</dbReference>
<dbReference type="OrthoDB" id="1904536at2759"/>
<feature type="compositionally biased region" description="Low complexity" evidence="6">
    <location>
        <begin position="424"/>
        <end position="434"/>
    </location>
</feature>
<dbReference type="PANTHER" id="PTHR45973:SF9">
    <property type="entry name" value="LEUCINE-RICH REPEAT-CONTAINING PROTEIN 46"/>
    <property type="match status" value="1"/>
</dbReference>
<sequence>MECVAETHNEEAPNSLICEINEDEHSMINETAEWMSHDSDKIICTTTAVSGDQAVSCEVDRPSSDEESIGKRSASANGETDAGYVSVEERAVEFENTPKQCGESTVEKMTNPPDKTDLSMLTSDLSNLPYPPGYSILKRGEVLQEERQRINAERDRGPMVPRMTKEFLKKHCAKHKLYQTPQLNDILYLHFNGFSKIENLEEYTGLRCLFLEVNGIDRIDGLEQQNEMRSLYLAKNLIRRIENLEHMQHLDTLDVSNNMITKIENLDMLPKFTRLVIAHNKLSELEDIIHLVNCTQLSVLDIQHNQIKDPSVVEEVFAKMPSLKNLTYLDDRPVFPKDRACAEAFFIGGAEHENLVRQEWNNAEQQKIMDSCRWLTEKRKVIEARKRERELREQAEAAGLPTDNIHVNPGDVDWLYGDRNNQTSSASVSQSESQEISDGENQEGMGEGNNRGKEQEGTDSSAEKAEEKQLEPVTGITAGAGDLGEMHRTRPRSGPVMAAQMIEEIYDEFSAFCQKREEQASELSKPDALDETVNLSEFEAISESNKALEDGIQFPESRDSNSEIVETRNQHTPSETTLVTEEKSDLDEKTFVEELPMLRPRRDLDKTCGMESVFSNPRKTPNISVAQVIPLLLVTNNSNKQGPKETDEEDSASITCISVSQNPLISKAQSKPEGMKKSKFVFVVVGVLATTNHLITSLLLHFYQLLEHDKRANST</sequence>
<dbReference type="SMART" id="SM00365">
    <property type="entry name" value="LRR_SD22"/>
    <property type="match status" value="5"/>
</dbReference>
<organism evidence="10">
    <name type="scientific">Echinostoma caproni</name>
    <dbReference type="NCBI Taxonomy" id="27848"/>
    <lineage>
        <taxon>Eukaryota</taxon>
        <taxon>Metazoa</taxon>
        <taxon>Spiralia</taxon>
        <taxon>Lophotrochozoa</taxon>
        <taxon>Platyhelminthes</taxon>
        <taxon>Trematoda</taxon>
        <taxon>Digenea</taxon>
        <taxon>Plagiorchiida</taxon>
        <taxon>Echinostomata</taxon>
        <taxon>Echinostomatoidea</taxon>
        <taxon>Echinostomatidae</taxon>
        <taxon>Echinostoma</taxon>
    </lineage>
</organism>
<dbReference type="FunFam" id="3.80.10.10:FF:000166">
    <property type="entry name" value="Dynein assembly factor 1, axonemal"/>
    <property type="match status" value="1"/>
</dbReference>
<dbReference type="InterPro" id="IPR001611">
    <property type="entry name" value="Leu-rich_rpt"/>
</dbReference>
<dbReference type="WBParaSite" id="ECPE_0000990101-mRNA-1">
    <property type="protein sequence ID" value="ECPE_0000990101-mRNA-1"/>
    <property type="gene ID" value="ECPE_0000990101"/>
</dbReference>
<keyword evidence="5" id="KW-0966">Cell projection</keyword>
<feature type="region of interest" description="Disordered" evidence="6">
    <location>
        <begin position="58"/>
        <end position="81"/>
    </location>
</feature>
<reference evidence="10" key="1">
    <citation type="submission" date="2016-06" db="UniProtKB">
        <authorList>
            <consortium name="WormBaseParasite"/>
        </authorList>
    </citation>
    <scope>IDENTIFICATION</scope>
</reference>
<keyword evidence="4" id="KW-0969">Cilium</keyword>
<evidence type="ECO:0000313" key="8">
    <source>
        <dbReference type="EMBL" id="VDP86105.1"/>
    </source>
</evidence>
<feature type="compositionally biased region" description="Basic and acidic residues" evidence="6">
    <location>
        <begin position="450"/>
        <end position="470"/>
    </location>
</feature>
<evidence type="ECO:0000256" key="7">
    <source>
        <dbReference type="SAM" id="Phobius"/>
    </source>
</evidence>
<evidence type="ECO:0000256" key="5">
    <source>
        <dbReference type="ARBA" id="ARBA00023273"/>
    </source>
</evidence>
<keyword evidence="3" id="KW-0677">Repeat</keyword>
<dbReference type="PANTHER" id="PTHR45973">
    <property type="entry name" value="PROTEIN PHOSPHATASE 1 REGULATORY SUBUNIT SDS22-RELATED"/>
    <property type="match status" value="1"/>
</dbReference>
<protein>
    <submittedName>
        <fullName evidence="10">Dynein axonemal assembly factor 1 homolog</fullName>
    </submittedName>
</protein>
<dbReference type="AlphaFoldDB" id="A0A183ASD5"/>
<keyword evidence="7" id="KW-0472">Membrane</keyword>
<feature type="region of interest" description="Disordered" evidence="6">
    <location>
        <begin position="557"/>
        <end position="585"/>
    </location>
</feature>
<evidence type="ECO:0000256" key="1">
    <source>
        <dbReference type="ARBA" id="ARBA00004138"/>
    </source>
</evidence>
<dbReference type="SUPFAM" id="SSF52075">
    <property type="entry name" value="Outer arm dynein light chain 1"/>
    <property type="match status" value="1"/>
</dbReference>
<keyword evidence="9" id="KW-1185">Reference proteome</keyword>
<feature type="transmembrane region" description="Helical" evidence="7">
    <location>
        <begin position="680"/>
        <end position="703"/>
    </location>
</feature>
<dbReference type="InterPro" id="IPR050576">
    <property type="entry name" value="Cilia_flagella_integrity"/>
</dbReference>
<keyword evidence="2" id="KW-0433">Leucine-rich repeat</keyword>
<gene>
    <name evidence="8" type="ORF">ECPE_LOCUS9870</name>
</gene>
<dbReference type="PROSITE" id="PS51450">
    <property type="entry name" value="LRR"/>
    <property type="match status" value="2"/>
</dbReference>
<dbReference type="InterPro" id="IPR032675">
    <property type="entry name" value="LRR_dom_sf"/>
</dbReference>
<feature type="compositionally biased region" description="Basic and acidic residues" evidence="6">
    <location>
        <begin position="557"/>
        <end position="569"/>
    </location>
</feature>
<dbReference type="Gene3D" id="3.80.10.10">
    <property type="entry name" value="Ribonuclease Inhibitor"/>
    <property type="match status" value="2"/>
</dbReference>
<keyword evidence="7" id="KW-1133">Transmembrane helix</keyword>
<evidence type="ECO:0000256" key="3">
    <source>
        <dbReference type="ARBA" id="ARBA00022737"/>
    </source>
</evidence>
<evidence type="ECO:0000256" key="2">
    <source>
        <dbReference type="ARBA" id="ARBA00022614"/>
    </source>
</evidence>
<keyword evidence="7" id="KW-0812">Transmembrane</keyword>
<dbReference type="Pfam" id="PF14580">
    <property type="entry name" value="LRR_9"/>
    <property type="match status" value="1"/>
</dbReference>
<feature type="compositionally biased region" description="Polar residues" evidence="6">
    <location>
        <begin position="570"/>
        <end position="579"/>
    </location>
</feature>
<feature type="compositionally biased region" description="Basic and acidic residues" evidence="6">
    <location>
        <begin position="58"/>
        <end position="70"/>
    </location>
</feature>
<comment type="subcellular location">
    <subcellularLocation>
        <location evidence="1">Cell projection</location>
        <location evidence="1">Cilium</location>
    </subcellularLocation>
</comment>
<name>A0A183ASD5_9TREM</name>
<dbReference type="Proteomes" id="UP000272942">
    <property type="component" value="Unassembled WGS sequence"/>
</dbReference>
<evidence type="ECO:0000256" key="4">
    <source>
        <dbReference type="ARBA" id="ARBA00023069"/>
    </source>
</evidence>